<feature type="region of interest" description="Disordered" evidence="1">
    <location>
        <begin position="1"/>
        <end position="33"/>
    </location>
</feature>
<dbReference type="EMBL" id="JANPWB010000012">
    <property type="protein sequence ID" value="KAJ1111802.1"/>
    <property type="molecule type" value="Genomic_DNA"/>
</dbReference>
<accession>A0AAV7N969</accession>
<evidence type="ECO:0000313" key="3">
    <source>
        <dbReference type="Proteomes" id="UP001066276"/>
    </source>
</evidence>
<keyword evidence="3" id="KW-1185">Reference proteome</keyword>
<proteinExistence type="predicted"/>
<dbReference type="AlphaFoldDB" id="A0AAV7N969"/>
<sequence>MCAQWIPSDDATGSLPVHSRTSQPPGLWRFGIDSLSDPRQSLVPTTPGRCSPTTVYCGRDKSRHCWRSPGSYPKRASLRDADHVDEMERMVQK</sequence>
<evidence type="ECO:0000313" key="2">
    <source>
        <dbReference type="EMBL" id="KAJ1111802.1"/>
    </source>
</evidence>
<dbReference type="Proteomes" id="UP001066276">
    <property type="component" value="Chromosome 8"/>
</dbReference>
<protein>
    <submittedName>
        <fullName evidence="2">Uncharacterized protein</fullName>
    </submittedName>
</protein>
<gene>
    <name evidence="2" type="ORF">NDU88_000075</name>
</gene>
<evidence type="ECO:0000256" key="1">
    <source>
        <dbReference type="SAM" id="MobiDB-lite"/>
    </source>
</evidence>
<organism evidence="2 3">
    <name type="scientific">Pleurodeles waltl</name>
    <name type="common">Iberian ribbed newt</name>
    <dbReference type="NCBI Taxonomy" id="8319"/>
    <lineage>
        <taxon>Eukaryota</taxon>
        <taxon>Metazoa</taxon>
        <taxon>Chordata</taxon>
        <taxon>Craniata</taxon>
        <taxon>Vertebrata</taxon>
        <taxon>Euteleostomi</taxon>
        <taxon>Amphibia</taxon>
        <taxon>Batrachia</taxon>
        <taxon>Caudata</taxon>
        <taxon>Salamandroidea</taxon>
        <taxon>Salamandridae</taxon>
        <taxon>Pleurodelinae</taxon>
        <taxon>Pleurodeles</taxon>
    </lineage>
</organism>
<reference evidence="2" key="1">
    <citation type="journal article" date="2022" name="bioRxiv">
        <title>Sequencing and chromosome-scale assembly of the giantPleurodeles waltlgenome.</title>
        <authorList>
            <person name="Brown T."/>
            <person name="Elewa A."/>
            <person name="Iarovenko S."/>
            <person name="Subramanian E."/>
            <person name="Araus A.J."/>
            <person name="Petzold A."/>
            <person name="Susuki M."/>
            <person name="Suzuki K.-i.T."/>
            <person name="Hayashi T."/>
            <person name="Toyoda A."/>
            <person name="Oliveira C."/>
            <person name="Osipova E."/>
            <person name="Leigh N.D."/>
            <person name="Simon A."/>
            <person name="Yun M.H."/>
        </authorList>
    </citation>
    <scope>NUCLEOTIDE SEQUENCE</scope>
    <source>
        <strain evidence="2">20211129_DDA</strain>
        <tissue evidence="2">Liver</tissue>
    </source>
</reference>
<name>A0AAV7N969_PLEWA</name>
<comment type="caution">
    <text evidence="2">The sequence shown here is derived from an EMBL/GenBank/DDBJ whole genome shotgun (WGS) entry which is preliminary data.</text>
</comment>